<dbReference type="SUPFAM" id="SSF55681">
    <property type="entry name" value="Class II aaRS and biotin synthetases"/>
    <property type="match status" value="1"/>
</dbReference>
<feature type="region of interest" description="Disordered" evidence="8">
    <location>
        <begin position="44"/>
        <end position="84"/>
    </location>
</feature>
<dbReference type="InterPro" id="IPR036621">
    <property type="entry name" value="Anticodon-bd_dom_sf"/>
</dbReference>
<evidence type="ECO:0000259" key="9">
    <source>
        <dbReference type="PROSITE" id="PS50862"/>
    </source>
</evidence>
<comment type="caution">
    <text evidence="10">The sequence shown here is derived from an EMBL/GenBank/DDBJ whole genome shotgun (WGS) entry which is preliminary data.</text>
</comment>
<evidence type="ECO:0000256" key="2">
    <source>
        <dbReference type="ARBA" id="ARBA00022598"/>
    </source>
</evidence>
<dbReference type="Gene3D" id="3.40.50.800">
    <property type="entry name" value="Anticodon-binding domain"/>
    <property type="match status" value="1"/>
</dbReference>
<dbReference type="EC" id="6.1.1.15" evidence="1"/>
<gene>
    <name evidence="10" type="ORF">R1sor_022979</name>
</gene>
<evidence type="ECO:0000313" key="10">
    <source>
        <dbReference type="EMBL" id="KAL3680023.1"/>
    </source>
</evidence>
<dbReference type="InterPro" id="IPR033721">
    <property type="entry name" value="ProRS_core_arch_euk"/>
</dbReference>
<reference evidence="10 11" key="1">
    <citation type="submission" date="2024-09" db="EMBL/GenBank/DDBJ databases">
        <title>Chromosome-scale assembly of Riccia sorocarpa.</title>
        <authorList>
            <person name="Paukszto L."/>
        </authorList>
    </citation>
    <scope>NUCLEOTIDE SEQUENCE [LARGE SCALE GENOMIC DNA]</scope>
    <source>
        <strain evidence="10">LP-2024</strain>
        <tissue evidence="10">Aerial parts of the thallus</tissue>
    </source>
</reference>
<evidence type="ECO:0000313" key="11">
    <source>
        <dbReference type="Proteomes" id="UP001633002"/>
    </source>
</evidence>
<keyword evidence="11" id="KW-1185">Reference proteome</keyword>
<dbReference type="EMBL" id="JBJQOH010000007">
    <property type="protein sequence ID" value="KAL3680023.1"/>
    <property type="molecule type" value="Genomic_DNA"/>
</dbReference>
<name>A0ABD3GLG3_9MARC</name>
<feature type="region of interest" description="Disordered" evidence="8">
    <location>
        <begin position="1"/>
        <end position="22"/>
    </location>
</feature>
<dbReference type="PRINTS" id="PR01046">
    <property type="entry name" value="TRNASYNTHPRO"/>
</dbReference>
<dbReference type="Pfam" id="PF00587">
    <property type="entry name" value="tRNA-synt_2b"/>
    <property type="match status" value="1"/>
</dbReference>
<feature type="compositionally biased region" description="Low complexity" evidence="8">
    <location>
        <begin position="66"/>
        <end position="75"/>
    </location>
</feature>
<dbReference type="SUPFAM" id="SSF64586">
    <property type="entry name" value="C-terminal domain of ProRS"/>
    <property type="match status" value="1"/>
</dbReference>
<evidence type="ECO:0000256" key="7">
    <source>
        <dbReference type="ARBA" id="ARBA00047671"/>
    </source>
</evidence>
<dbReference type="GO" id="GO:0005524">
    <property type="term" value="F:ATP binding"/>
    <property type="evidence" value="ECO:0007669"/>
    <property type="project" value="UniProtKB-KW"/>
</dbReference>
<dbReference type="NCBIfam" id="TIGR00408">
    <property type="entry name" value="proS_fam_I"/>
    <property type="match status" value="1"/>
</dbReference>
<dbReference type="InterPro" id="IPR004154">
    <property type="entry name" value="Anticodon-bd"/>
</dbReference>
<comment type="catalytic activity">
    <reaction evidence="7">
        <text>tRNA(Pro) + L-proline + ATP = L-prolyl-tRNA(Pro) + AMP + diphosphate</text>
        <dbReference type="Rhea" id="RHEA:14305"/>
        <dbReference type="Rhea" id="RHEA-COMP:9700"/>
        <dbReference type="Rhea" id="RHEA-COMP:9702"/>
        <dbReference type="ChEBI" id="CHEBI:30616"/>
        <dbReference type="ChEBI" id="CHEBI:33019"/>
        <dbReference type="ChEBI" id="CHEBI:60039"/>
        <dbReference type="ChEBI" id="CHEBI:78442"/>
        <dbReference type="ChEBI" id="CHEBI:78532"/>
        <dbReference type="ChEBI" id="CHEBI:456215"/>
        <dbReference type="EC" id="6.1.1.15"/>
    </reaction>
</comment>
<dbReference type="InterPro" id="IPR004499">
    <property type="entry name" value="Pro-tRNA-ligase_IIa_arc-type"/>
</dbReference>
<protein>
    <recommendedName>
        <fullName evidence="1">proline--tRNA ligase</fullName>
        <ecNumber evidence="1">6.1.1.15</ecNumber>
    </recommendedName>
    <alternativeName>
        <fullName evidence="6">Prolyl-tRNA synthetase</fullName>
    </alternativeName>
</protein>
<dbReference type="Pfam" id="PF09180">
    <property type="entry name" value="ProRS-C_1"/>
    <property type="match status" value="1"/>
</dbReference>
<feature type="domain" description="Aminoacyl-transfer RNA synthetases class-II family profile" evidence="9">
    <location>
        <begin position="109"/>
        <end position="357"/>
    </location>
</feature>
<dbReference type="PANTHER" id="PTHR43382">
    <property type="entry name" value="PROLYL-TRNA SYNTHETASE"/>
    <property type="match status" value="1"/>
</dbReference>
<sequence>MAGLRSPARGMAMALSSSCGSRLTPSLTFFPSAGTKCASRLRTTATLTQESEKRKVKGGAGGGKAQGQKQQGQNQKRSEEAVTPRSKDFSKWYLDVIEKAELADYGPVRGTMVIRPYGYAIWEAIQTWLDARFKETGHSNMYFPQLIPYSFIEKEASHVEGFSPELALVTIGGGKELEERLVVRPTSETIVNHMFAQWVQSHRDLPILINQWANVHRWEMRTRPFVRTLEFLWQEGHTAHSTPEEAEEEAMKMIRVYECFAVEEAAIPVVTGRKSKLETFAGAVHTYTIEAMMGDRRALQAGTSHNLGQNFARAFETQFTDENGDLEYVWQTSWGMSTRMVGGIIMTHGDDTGLTFPPRVAPIQAVVVPIWKTPEEKEAVLEMAGQIHDLLKSAAVRVKLDASEQKTPGWKYNHWEMKGVPIRIEIGPRDVEKKAVVVARRDVPGKAGKTFGVPAVGLDSYVKDLLQQIQDSLLAKATAFRDSNIVDVKSYEDLKSAILEGKWARGYWSGSDYDEALVKEQTGATIRCFPFAQPSAAGVCLMTGNPASEIAIFAKSY</sequence>
<dbReference type="Proteomes" id="UP001633002">
    <property type="component" value="Unassembled WGS sequence"/>
</dbReference>
<dbReference type="Gene3D" id="3.30.110.30">
    <property type="entry name" value="C-terminal domain of ProRS"/>
    <property type="match status" value="1"/>
</dbReference>
<evidence type="ECO:0000256" key="5">
    <source>
        <dbReference type="ARBA" id="ARBA00023146"/>
    </source>
</evidence>
<dbReference type="InterPro" id="IPR002316">
    <property type="entry name" value="Pro-tRNA-ligase_IIa"/>
</dbReference>
<dbReference type="AlphaFoldDB" id="A0ABD3GLG3"/>
<dbReference type="SMART" id="SM00946">
    <property type="entry name" value="ProRS-C_1"/>
    <property type="match status" value="1"/>
</dbReference>
<dbReference type="Gene3D" id="3.30.930.10">
    <property type="entry name" value="Bira Bifunctional Protein, Domain 2"/>
    <property type="match status" value="1"/>
</dbReference>
<dbReference type="FunFam" id="3.30.930.10:FF:000023">
    <property type="entry name" value="Proline--tRNA ligase"/>
    <property type="match status" value="1"/>
</dbReference>
<keyword evidence="4" id="KW-0067">ATP-binding</keyword>
<evidence type="ECO:0000256" key="8">
    <source>
        <dbReference type="SAM" id="MobiDB-lite"/>
    </source>
</evidence>
<dbReference type="HAMAP" id="MF_01571">
    <property type="entry name" value="Pro_tRNA_synth_type3"/>
    <property type="match status" value="1"/>
</dbReference>
<dbReference type="CDD" id="cd00862">
    <property type="entry name" value="ProRS_anticodon_zinc"/>
    <property type="match status" value="1"/>
</dbReference>
<dbReference type="InterPro" id="IPR006195">
    <property type="entry name" value="aa-tRNA-synth_II"/>
</dbReference>
<keyword evidence="2" id="KW-0436">Ligase</keyword>
<dbReference type="FunFam" id="3.40.50.800:FF:000016">
    <property type="entry name" value="Proline--tRNA ligase, chloroplastic/mitochondrial"/>
    <property type="match status" value="1"/>
</dbReference>
<dbReference type="InterPro" id="IPR002314">
    <property type="entry name" value="aa-tRNA-synt_IIb"/>
</dbReference>
<evidence type="ECO:0000256" key="3">
    <source>
        <dbReference type="ARBA" id="ARBA00022741"/>
    </source>
</evidence>
<dbReference type="InterPro" id="IPR017449">
    <property type="entry name" value="Pro-tRNA_synth_II"/>
</dbReference>
<dbReference type="InterPro" id="IPR045864">
    <property type="entry name" value="aa-tRNA-synth_II/BPL/LPL"/>
</dbReference>
<dbReference type="CDD" id="cd00778">
    <property type="entry name" value="ProRS_core_arch_euk"/>
    <property type="match status" value="1"/>
</dbReference>
<dbReference type="PROSITE" id="PS50862">
    <property type="entry name" value="AA_TRNA_LIGASE_II"/>
    <property type="match status" value="1"/>
</dbReference>
<dbReference type="InterPro" id="IPR016061">
    <property type="entry name" value="Pro-tRNA_ligase_II_C"/>
</dbReference>
<proteinExistence type="inferred from homology"/>
<keyword evidence="5" id="KW-0030">Aminoacyl-tRNA synthetase</keyword>
<dbReference type="PANTHER" id="PTHR43382:SF3">
    <property type="entry name" value="PROLINE--TRNA LIGASE, CHLOROPLASTIC_MITOCHONDRIAL"/>
    <property type="match status" value="1"/>
</dbReference>
<accession>A0ABD3GLG3</accession>
<keyword evidence="3" id="KW-0547">Nucleotide-binding</keyword>
<evidence type="ECO:0000256" key="4">
    <source>
        <dbReference type="ARBA" id="ARBA00022840"/>
    </source>
</evidence>
<dbReference type="SUPFAM" id="SSF52954">
    <property type="entry name" value="Class II aaRS ABD-related"/>
    <property type="match status" value="1"/>
</dbReference>
<dbReference type="Pfam" id="PF03129">
    <property type="entry name" value="HGTP_anticodon"/>
    <property type="match status" value="1"/>
</dbReference>
<evidence type="ECO:0000256" key="6">
    <source>
        <dbReference type="ARBA" id="ARBA00029731"/>
    </source>
</evidence>
<organism evidence="10 11">
    <name type="scientific">Riccia sorocarpa</name>
    <dbReference type="NCBI Taxonomy" id="122646"/>
    <lineage>
        <taxon>Eukaryota</taxon>
        <taxon>Viridiplantae</taxon>
        <taxon>Streptophyta</taxon>
        <taxon>Embryophyta</taxon>
        <taxon>Marchantiophyta</taxon>
        <taxon>Marchantiopsida</taxon>
        <taxon>Marchantiidae</taxon>
        <taxon>Marchantiales</taxon>
        <taxon>Ricciaceae</taxon>
        <taxon>Riccia</taxon>
    </lineage>
</organism>
<dbReference type="GO" id="GO:0004827">
    <property type="term" value="F:proline-tRNA ligase activity"/>
    <property type="evidence" value="ECO:0007669"/>
    <property type="project" value="UniProtKB-EC"/>
</dbReference>
<evidence type="ECO:0000256" key="1">
    <source>
        <dbReference type="ARBA" id="ARBA00012831"/>
    </source>
</evidence>